<comment type="caution">
    <text evidence="8">The sequence shown here is derived from an EMBL/GenBank/DDBJ whole genome shotgun (WGS) entry which is preliminary data.</text>
</comment>
<keyword evidence="5 7" id="KW-1133">Transmembrane helix</keyword>
<feature type="transmembrane region" description="Helical" evidence="7">
    <location>
        <begin position="29"/>
        <end position="48"/>
    </location>
</feature>
<keyword evidence="9" id="KW-1185">Reference proteome</keyword>
<evidence type="ECO:0000256" key="4">
    <source>
        <dbReference type="ARBA" id="ARBA00022692"/>
    </source>
</evidence>
<comment type="subcellular location">
    <subcellularLocation>
        <location evidence="1">Cell membrane</location>
        <topology evidence="1">Multi-pass membrane protein</topology>
    </subcellularLocation>
</comment>
<proteinExistence type="inferred from homology"/>
<evidence type="ECO:0000256" key="7">
    <source>
        <dbReference type="SAM" id="Phobius"/>
    </source>
</evidence>
<dbReference type="InterPro" id="IPR007341">
    <property type="entry name" value="Transgly_assoc"/>
</dbReference>
<dbReference type="EMBL" id="NIGF01000001">
    <property type="protein sequence ID" value="PQV65357.1"/>
    <property type="molecule type" value="Genomic_DNA"/>
</dbReference>
<accession>A0A2S8SX33</accession>
<keyword evidence="4 7" id="KW-0812">Transmembrane</keyword>
<dbReference type="PANTHER" id="PTHR33884">
    <property type="entry name" value="UPF0410 PROTEIN YMGE"/>
    <property type="match status" value="1"/>
</dbReference>
<dbReference type="PANTHER" id="PTHR33884:SF3">
    <property type="entry name" value="UPF0410 PROTEIN YMGE"/>
    <property type="match status" value="1"/>
</dbReference>
<evidence type="ECO:0000313" key="9">
    <source>
        <dbReference type="Proteomes" id="UP000237684"/>
    </source>
</evidence>
<evidence type="ECO:0000313" key="8">
    <source>
        <dbReference type="EMBL" id="PQV65357.1"/>
    </source>
</evidence>
<dbReference type="OrthoDB" id="964123at2"/>
<evidence type="ECO:0000256" key="6">
    <source>
        <dbReference type="ARBA" id="ARBA00023136"/>
    </source>
</evidence>
<protein>
    <submittedName>
        <fullName evidence="8">Putative membrane protein YeaQ/YmgE, transglycosylase-associated protein family</fullName>
    </submittedName>
</protein>
<feature type="transmembrane region" description="Helical" evidence="7">
    <location>
        <begin position="60"/>
        <end position="80"/>
    </location>
</feature>
<organism evidence="8 9">
    <name type="scientific">Abditibacterium utsteinense</name>
    <dbReference type="NCBI Taxonomy" id="1960156"/>
    <lineage>
        <taxon>Bacteria</taxon>
        <taxon>Pseudomonadati</taxon>
        <taxon>Abditibacteriota</taxon>
        <taxon>Abditibacteriia</taxon>
        <taxon>Abditibacteriales</taxon>
        <taxon>Abditibacteriaceae</taxon>
        <taxon>Abditibacterium</taxon>
    </lineage>
</organism>
<evidence type="ECO:0000256" key="3">
    <source>
        <dbReference type="ARBA" id="ARBA00022475"/>
    </source>
</evidence>
<sequence length="87" mass="8570">MGLIVTILAGALIGWIASMIMKTNASMGALANIVAGIVGSAIGGFIMSGGRGFGSPGFNIVQIIVGVIGACVLIGILKLVSGNKRAV</sequence>
<gene>
    <name evidence="8" type="ORF">B1R32_10197</name>
</gene>
<dbReference type="Proteomes" id="UP000237684">
    <property type="component" value="Unassembled WGS sequence"/>
</dbReference>
<evidence type="ECO:0000256" key="2">
    <source>
        <dbReference type="ARBA" id="ARBA00011006"/>
    </source>
</evidence>
<name>A0A2S8SX33_9BACT</name>
<evidence type="ECO:0000256" key="5">
    <source>
        <dbReference type="ARBA" id="ARBA00022989"/>
    </source>
</evidence>
<reference evidence="8 9" key="1">
    <citation type="journal article" date="2018" name="Syst. Appl. Microbiol.">
        <title>Abditibacterium utsteinense sp. nov., the first cultivated member of candidate phylum FBP, isolated from ice-free Antarctic soil samples.</title>
        <authorList>
            <person name="Tahon G."/>
            <person name="Tytgat B."/>
            <person name="Lebbe L."/>
            <person name="Carlier A."/>
            <person name="Willems A."/>
        </authorList>
    </citation>
    <scope>NUCLEOTIDE SEQUENCE [LARGE SCALE GENOMIC DNA]</scope>
    <source>
        <strain evidence="8 9">LMG 29911</strain>
    </source>
</reference>
<dbReference type="AlphaFoldDB" id="A0A2S8SX33"/>
<dbReference type="Pfam" id="PF04226">
    <property type="entry name" value="Transgly_assoc"/>
    <property type="match status" value="1"/>
</dbReference>
<dbReference type="InParanoid" id="A0A2S8SX33"/>
<evidence type="ECO:0000256" key="1">
    <source>
        <dbReference type="ARBA" id="ARBA00004651"/>
    </source>
</evidence>
<comment type="similarity">
    <text evidence="2">Belongs to the UPF0410 family.</text>
</comment>
<keyword evidence="6 7" id="KW-0472">Membrane</keyword>
<dbReference type="GO" id="GO:0005886">
    <property type="term" value="C:plasma membrane"/>
    <property type="evidence" value="ECO:0007669"/>
    <property type="project" value="UniProtKB-SubCell"/>
</dbReference>
<keyword evidence="3" id="KW-1003">Cell membrane</keyword>
<dbReference type="RefSeq" id="WP_105482297.1">
    <property type="nucleotide sequence ID" value="NZ_NIGF01000001.1"/>
</dbReference>